<dbReference type="eggNOG" id="ENOG5033WVV">
    <property type="taxonomic scope" value="Bacteria"/>
</dbReference>
<accession>D1W828</accession>
<dbReference type="STRING" id="679190.HMPREF0650_0660"/>
<name>D1W828_9BACT</name>
<reference evidence="1 2" key="1">
    <citation type="submission" date="2009-12" db="EMBL/GenBank/DDBJ databases">
        <title>Genome Sequence of Prevotella buccalis ATCC 35310.</title>
        <authorList>
            <person name="Durkin A.S."/>
            <person name="Madupu R."/>
            <person name="Torralba M."/>
            <person name="Methe B."/>
            <person name="Sutton G."/>
            <person name="Strausberg R.L."/>
            <person name="Nelson K.E."/>
        </authorList>
    </citation>
    <scope>NUCLEOTIDE SEQUENCE [LARGE SCALE GENOMIC DNA]</scope>
    <source>
        <strain evidence="1 2">ATCC 35310</strain>
    </source>
</reference>
<comment type="caution">
    <text evidence="1">The sequence shown here is derived from an EMBL/GenBank/DDBJ whole genome shotgun (WGS) entry which is preliminary data.</text>
</comment>
<dbReference type="AlphaFoldDB" id="D1W828"/>
<evidence type="ECO:0000313" key="2">
    <source>
        <dbReference type="Proteomes" id="UP000005283"/>
    </source>
</evidence>
<gene>
    <name evidence="1" type="ORF">HMPREF0650_0660</name>
</gene>
<dbReference type="RefSeq" id="WP_004350543.1">
    <property type="nucleotide sequence ID" value="NZ_ADEG01000090.1"/>
</dbReference>
<protein>
    <submittedName>
        <fullName evidence="1">Uncharacterized protein</fullName>
    </submittedName>
</protein>
<sequence>MDKQIVISVANVAKSTSEKYDNVGAYKQLQVMMKRGDKLSVKCFTDKEGHTSLWIESKKVAGFKYIVRAETLGGLIHYLQTGEATDFDLHPDNFTPEKEEDFDFQLWILKFFIEQGHVIQYVPLFREYNDKISGNIPMLKGNIFFRITRSEDNLEYLRENKQIA</sequence>
<keyword evidence="2" id="KW-1185">Reference proteome</keyword>
<organism evidence="1 2">
    <name type="scientific">Hoylesella buccalis ATCC 35310</name>
    <dbReference type="NCBI Taxonomy" id="679190"/>
    <lineage>
        <taxon>Bacteria</taxon>
        <taxon>Pseudomonadati</taxon>
        <taxon>Bacteroidota</taxon>
        <taxon>Bacteroidia</taxon>
        <taxon>Bacteroidales</taxon>
        <taxon>Prevotellaceae</taxon>
        <taxon>Hoylesella</taxon>
    </lineage>
</organism>
<dbReference type="Proteomes" id="UP000005283">
    <property type="component" value="Unassembled WGS sequence"/>
</dbReference>
<proteinExistence type="predicted"/>
<evidence type="ECO:0000313" key="1">
    <source>
        <dbReference type="EMBL" id="EFA91390.1"/>
    </source>
</evidence>
<dbReference type="EMBL" id="ADEG01000090">
    <property type="protein sequence ID" value="EFA91390.1"/>
    <property type="molecule type" value="Genomic_DNA"/>
</dbReference>